<organism evidence="2">
    <name type="scientific">marine metagenome</name>
    <dbReference type="NCBI Taxonomy" id="408172"/>
    <lineage>
        <taxon>unclassified sequences</taxon>
        <taxon>metagenomes</taxon>
        <taxon>ecological metagenomes</taxon>
    </lineage>
</organism>
<dbReference type="AlphaFoldDB" id="A0A381S9Z1"/>
<feature type="region of interest" description="Disordered" evidence="1">
    <location>
        <begin position="133"/>
        <end position="155"/>
    </location>
</feature>
<dbReference type="Gene3D" id="3.10.129.10">
    <property type="entry name" value="Hotdog Thioesterase"/>
    <property type="match status" value="1"/>
</dbReference>
<evidence type="ECO:0000256" key="1">
    <source>
        <dbReference type="SAM" id="MobiDB-lite"/>
    </source>
</evidence>
<gene>
    <name evidence="2" type="ORF">METZ01_LOCUS53153</name>
</gene>
<dbReference type="InterPro" id="IPR029069">
    <property type="entry name" value="HotDog_dom_sf"/>
</dbReference>
<sequence length="155" mass="16635">VAVGDTLPELGVDVTATTVVLGALASRDWRPMHHDKDFAVERNGTKDIFLNTPNQAAWFERYVTDWTGPTGRLGRMTFRMNTSVFPGDHMVFDATVTGTDVDAAGCGWVDLDVALMVGDVATTTCAVRVALPTHDGDNPWARSGQGWRPGDGDAG</sequence>
<dbReference type="EMBL" id="UINC01002787">
    <property type="protein sequence ID" value="SVA00299.1"/>
    <property type="molecule type" value="Genomic_DNA"/>
</dbReference>
<reference evidence="2" key="1">
    <citation type="submission" date="2018-05" db="EMBL/GenBank/DDBJ databases">
        <authorList>
            <person name="Lanie J.A."/>
            <person name="Ng W.-L."/>
            <person name="Kazmierczak K.M."/>
            <person name="Andrzejewski T.M."/>
            <person name="Davidsen T.M."/>
            <person name="Wayne K.J."/>
            <person name="Tettelin H."/>
            <person name="Glass J.I."/>
            <person name="Rusch D."/>
            <person name="Podicherti R."/>
            <person name="Tsui H.-C.T."/>
            <person name="Winkler M.E."/>
        </authorList>
    </citation>
    <scope>NUCLEOTIDE SEQUENCE</scope>
</reference>
<accession>A0A381S9Z1</accession>
<name>A0A381S9Z1_9ZZZZ</name>
<proteinExistence type="predicted"/>
<protein>
    <submittedName>
        <fullName evidence="2">Uncharacterized protein</fullName>
    </submittedName>
</protein>
<evidence type="ECO:0000313" key="2">
    <source>
        <dbReference type="EMBL" id="SVA00299.1"/>
    </source>
</evidence>
<feature type="non-terminal residue" evidence="2">
    <location>
        <position position="1"/>
    </location>
</feature>
<dbReference type="SUPFAM" id="SSF54637">
    <property type="entry name" value="Thioesterase/thiol ester dehydrase-isomerase"/>
    <property type="match status" value="1"/>
</dbReference>